<dbReference type="InterPro" id="IPR008146">
    <property type="entry name" value="Gln_synth_cat_dom"/>
</dbReference>
<keyword evidence="11 15" id="KW-0067">ATP-binding</keyword>
<evidence type="ECO:0000256" key="16">
    <source>
        <dbReference type="PIRSR" id="PIRSR604809-3"/>
    </source>
</evidence>
<feature type="binding site" evidence="14">
    <location>
        <position position="364"/>
    </location>
    <ligand>
        <name>L-glutamate</name>
        <dbReference type="ChEBI" id="CHEBI:29985"/>
    </ligand>
</feature>
<feature type="binding site" evidence="15">
    <location>
        <begin position="274"/>
        <end position="276"/>
    </location>
    <ligand>
        <name>ATP</name>
        <dbReference type="ChEBI" id="CHEBI:30616"/>
    </ligand>
</feature>
<evidence type="ECO:0000256" key="17">
    <source>
        <dbReference type="PIRSR" id="PIRSR604809-50"/>
    </source>
</evidence>
<evidence type="ECO:0000256" key="15">
    <source>
        <dbReference type="PIRSR" id="PIRSR604809-2"/>
    </source>
</evidence>
<dbReference type="OrthoDB" id="9807095at2"/>
<comment type="similarity">
    <text evidence="2 18 19">Belongs to the glutamine synthetase family.</text>
</comment>
<comment type="subcellular location">
    <subcellularLocation>
        <location evidence="1 20">Cytoplasm</location>
    </subcellularLocation>
</comment>
<dbReference type="InterPro" id="IPR014746">
    <property type="entry name" value="Gln_synth/guanido_kin_cat_dom"/>
</dbReference>
<reference evidence="25" key="1">
    <citation type="submission" date="2016-10" db="EMBL/GenBank/DDBJ databases">
        <authorList>
            <person name="Varghese N."/>
            <person name="Submissions S."/>
        </authorList>
    </citation>
    <scope>NUCLEOTIDE SEQUENCE [LARGE SCALE GENOMIC DNA]</scope>
    <source>
        <strain evidence="25">CGMCC 4.3568</strain>
    </source>
</reference>
<keyword evidence="7 17" id="KW-0597">Phosphoprotein</keyword>
<dbReference type="InterPro" id="IPR027303">
    <property type="entry name" value="Gln_synth_gly_rich_site"/>
</dbReference>
<comment type="cofactor">
    <cofactor evidence="16">
        <name>Mg(2+)</name>
        <dbReference type="ChEBI" id="CHEBI:18420"/>
    </cofactor>
    <text evidence="16">Binds 2 Mg(2+) ions per subunit.</text>
</comment>
<dbReference type="Pfam" id="PF03951">
    <property type="entry name" value="Gln-synt_N"/>
    <property type="match status" value="1"/>
</dbReference>
<feature type="binding site" evidence="14">
    <location>
        <position position="325"/>
    </location>
    <ligand>
        <name>L-glutamate</name>
        <dbReference type="ChEBI" id="CHEBI:29985"/>
    </ligand>
</feature>
<evidence type="ECO:0000313" key="25">
    <source>
        <dbReference type="Proteomes" id="UP000243799"/>
    </source>
</evidence>
<evidence type="ECO:0000256" key="3">
    <source>
        <dbReference type="ARBA" id="ARBA00011354"/>
    </source>
</evidence>
<dbReference type="AlphaFoldDB" id="A0A1I1CM12"/>
<gene>
    <name evidence="24" type="ORF">SAMN05216266_12810</name>
</gene>
<feature type="binding site" evidence="15">
    <location>
        <position position="357"/>
    </location>
    <ligand>
        <name>ATP</name>
        <dbReference type="ChEBI" id="CHEBI:30616"/>
    </ligand>
</feature>
<evidence type="ECO:0000256" key="9">
    <source>
        <dbReference type="ARBA" id="ARBA00022723"/>
    </source>
</evidence>
<evidence type="ECO:0000259" key="23">
    <source>
        <dbReference type="PROSITE" id="PS51987"/>
    </source>
</evidence>
<keyword evidence="12 16" id="KW-0460">Magnesium</keyword>
<dbReference type="GO" id="GO:0005737">
    <property type="term" value="C:cytoplasm"/>
    <property type="evidence" value="ECO:0007669"/>
    <property type="project" value="UniProtKB-SubCell"/>
</dbReference>
<dbReference type="GO" id="GO:0019740">
    <property type="term" value="P:nitrogen utilization"/>
    <property type="evidence" value="ECO:0007669"/>
    <property type="project" value="TreeGrafter"/>
</dbReference>
<feature type="binding site" evidence="16">
    <location>
        <position position="132"/>
    </location>
    <ligand>
        <name>Mg(2+)</name>
        <dbReference type="ChEBI" id="CHEBI:18420"/>
        <label>1</label>
    </ligand>
</feature>
<feature type="binding site" evidence="15">
    <location>
        <position position="210"/>
    </location>
    <ligand>
        <name>ATP</name>
        <dbReference type="ChEBI" id="CHEBI:30616"/>
    </ligand>
</feature>
<feature type="domain" description="GS catalytic" evidence="23">
    <location>
        <begin position="107"/>
        <end position="474"/>
    </location>
</feature>
<dbReference type="PANTHER" id="PTHR43407">
    <property type="entry name" value="GLUTAMINE SYNTHETASE"/>
    <property type="match status" value="1"/>
</dbReference>
<dbReference type="InterPro" id="IPR008147">
    <property type="entry name" value="Gln_synt_N"/>
</dbReference>
<proteinExistence type="inferred from homology"/>
<evidence type="ECO:0000256" key="18">
    <source>
        <dbReference type="PROSITE-ProRule" id="PRU01330"/>
    </source>
</evidence>
<feature type="domain" description="GS beta-grasp" evidence="22">
    <location>
        <begin position="15"/>
        <end position="99"/>
    </location>
</feature>
<dbReference type="Gene3D" id="3.10.20.70">
    <property type="entry name" value="Glutamine synthetase, N-terminal domain"/>
    <property type="match status" value="1"/>
</dbReference>
<feature type="binding site" evidence="16">
    <location>
        <position position="134"/>
    </location>
    <ligand>
        <name>Mg(2+)</name>
        <dbReference type="ChEBI" id="CHEBI:18420"/>
        <label>1</label>
    </ligand>
</feature>
<evidence type="ECO:0000256" key="1">
    <source>
        <dbReference type="ARBA" id="ARBA00004496"/>
    </source>
</evidence>
<evidence type="ECO:0000256" key="21">
    <source>
        <dbReference type="RuleBase" id="RU004356"/>
    </source>
</evidence>
<evidence type="ECO:0000256" key="13">
    <source>
        <dbReference type="ARBA" id="ARBA00049436"/>
    </source>
</evidence>
<evidence type="ECO:0000256" key="4">
    <source>
        <dbReference type="ARBA" id="ARBA00012937"/>
    </source>
</evidence>
<comment type="subunit">
    <text evidence="3 20">Oligomer of 12 subunits arranged in the form of two hexagons.</text>
</comment>
<feature type="binding site" evidence="14">
    <location>
        <position position="331"/>
    </location>
    <ligand>
        <name>L-glutamate</name>
        <dbReference type="ChEBI" id="CHEBI:29985"/>
    </ligand>
</feature>
<feature type="binding site" evidence="14">
    <location>
        <position position="343"/>
    </location>
    <ligand>
        <name>L-glutamate</name>
        <dbReference type="ChEBI" id="CHEBI:29985"/>
    </ligand>
</feature>
<feature type="binding site" evidence="16">
    <location>
        <position position="272"/>
    </location>
    <ligand>
        <name>Mg(2+)</name>
        <dbReference type="ChEBI" id="CHEBI:18420"/>
        <label>1</label>
    </ligand>
</feature>
<dbReference type="GO" id="GO:0016020">
    <property type="term" value="C:membrane"/>
    <property type="evidence" value="ECO:0007669"/>
    <property type="project" value="TreeGrafter"/>
</dbReference>
<evidence type="ECO:0000256" key="20">
    <source>
        <dbReference type="RuleBase" id="RU000387"/>
    </source>
</evidence>
<dbReference type="Gene3D" id="3.30.590.10">
    <property type="entry name" value="Glutamine synthetase/guanido kinase, catalytic domain"/>
    <property type="match status" value="1"/>
</dbReference>
<name>A0A1I1CM12_9PSEU</name>
<feature type="binding site" evidence="14">
    <location>
        <begin position="267"/>
        <end position="268"/>
    </location>
    <ligand>
        <name>L-glutamate</name>
        <dbReference type="ChEBI" id="CHEBI:29985"/>
    </ligand>
</feature>
<evidence type="ECO:0000256" key="12">
    <source>
        <dbReference type="ARBA" id="ARBA00022842"/>
    </source>
</evidence>
<dbReference type="EC" id="6.3.1.2" evidence="4 21"/>
<keyword evidence="25" id="KW-1185">Reference proteome</keyword>
<dbReference type="GO" id="GO:0046872">
    <property type="term" value="F:metal ion binding"/>
    <property type="evidence" value="ECO:0007669"/>
    <property type="project" value="UniProtKB-KW"/>
</dbReference>
<dbReference type="InterPro" id="IPR027302">
    <property type="entry name" value="Gln_synth_N_conserv_site"/>
</dbReference>
<evidence type="ECO:0000256" key="6">
    <source>
        <dbReference type="ARBA" id="ARBA00022490"/>
    </source>
</evidence>
<dbReference type="STRING" id="490629.SAMN05216266_12810"/>
<dbReference type="SUPFAM" id="SSF54368">
    <property type="entry name" value="Glutamine synthetase, N-terminal domain"/>
    <property type="match status" value="1"/>
</dbReference>
<dbReference type="PROSITE" id="PS00182">
    <property type="entry name" value="GLNA_ADENYLATION"/>
    <property type="match status" value="1"/>
</dbReference>
<dbReference type="SUPFAM" id="SSF55931">
    <property type="entry name" value="Glutamine synthetase/guanido kinase"/>
    <property type="match status" value="1"/>
</dbReference>
<evidence type="ECO:0000256" key="7">
    <source>
        <dbReference type="ARBA" id="ARBA00022553"/>
    </source>
</evidence>
<evidence type="ECO:0000256" key="11">
    <source>
        <dbReference type="ARBA" id="ARBA00022840"/>
    </source>
</evidence>
<keyword evidence="6 20" id="KW-0963">Cytoplasm</keyword>
<dbReference type="PROSITE" id="PS51986">
    <property type="entry name" value="GS_BETA_GRASP"/>
    <property type="match status" value="1"/>
</dbReference>
<feature type="binding site" evidence="16">
    <location>
        <position position="215"/>
    </location>
    <ligand>
        <name>Mg(2+)</name>
        <dbReference type="ChEBI" id="CHEBI:18420"/>
        <label>1</label>
    </ligand>
</feature>
<feature type="modified residue" description="O-AMP-tyrosine" evidence="17">
    <location>
        <position position="402"/>
    </location>
</feature>
<keyword evidence="10 15" id="KW-0547">Nucleotide-binding</keyword>
<dbReference type="NCBIfam" id="TIGR00653">
    <property type="entry name" value="GlnA"/>
    <property type="match status" value="1"/>
</dbReference>
<dbReference type="EMBL" id="FOKG01000028">
    <property type="protein sequence ID" value="SFB61463.1"/>
    <property type="molecule type" value="Genomic_DNA"/>
</dbReference>
<feature type="binding site" evidence="16">
    <location>
        <position position="362"/>
    </location>
    <ligand>
        <name>Mg(2+)</name>
        <dbReference type="ChEBI" id="CHEBI:18420"/>
        <label>1</label>
    </ligand>
</feature>
<dbReference type="GO" id="GO:0006542">
    <property type="term" value="P:glutamine biosynthetic process"/>
    <property type="evidence" value="ECO:0007669"/>
    <property type="project" value="InterPro"/>
</dbReference>
<protein>
    <recommendedName>
        <fullName evidence="5 21">Glutamine synthetase</fullName>
        <ecNumber evidence="4 21">6.3.1.2</ecNumber>
    </recommendedName>
</protein>
<evidence type="ECO:0000256" key="2">
    <source>
        <dbReference type="ARBA" id="ARBA00009897"/>
    </source>
</evidence>
<dbReference type="InterPro" id="IPR036651">
    <property type="entry name" value="Gln_synt_N_sf"/>
</dbReference>
<feature type="binding site" evidence="15">
    <location>
        <begin position="226"/>
        <end position="228"/>
    </location>
    <ligand>
        <name>ATP</name>
        <dbReference type="ChEBI" id="CHEBI:30616"/>
    </ligand>
</feature>
<evidence type="ECO:0000256" key="10">
    <source>
        <dbReference type="ARBA" id="ARBA00022741"/>
    </source>
</evidence>
<dbReference type="GO" id="GO:0005524">
    <property type="term" value="F:ATP binding"/>
    <property type="evidence" value="ECO:0007669"/>
    <property type="project" value="UniProtKB-KW"/>
</dbReference>
<dbReference type="SMART" id="SM01230">
    <property type="entry name" value="Gln-synt_C"/>
    <property type="match status" value="1"/>
</dbReference>
<dbReference type="InterPro" id="IPR001637">
    <property type="entry name" value="Gln_synth_I_adenylation_site"/>
</dbReference>
<sequence length="474" mass="53127">MSTTPDDIQRLIADENIEFVDIRFCDLPGVMQHFTVPAKAFDREAMEEGLAFDGSSVRGFQSIHESDMLLLPDLATATIDPYRDHKTLIVNFFVHDPFTREAYSRDPRNIARKAEQFIAESGVADAVFFGAEAEFYVFDSIRFDSAEHGSFHEIDSVEGWWNTGADEEGGNKGYKTRFKGGYFPVPPVDHLADLRDEIVTQLSASGFEVERAHHEVGTAGQTEINYKFNTLLHAADDLQLFKYIVKNTAWKAGKTATFMPKPLFGDNGSGMHAHQSLWKDGQPLFHDESGYAGLSDTARHYIGGLLHHAPSLLAFTNPTVNSYHRLVPGFEAPVSLVYSQRNRSACVRIPITGNNPKAKRAEFRCPDPSGNPYLAFAAMMMAGLDGIKNKIEPPAPIDKDLYELPPEEAKDVKLVPGDLGTVLDNLERDHDYLLEGGVFTPDVIETWIAFKREHEIDPLRLRPHPYEFALYYDV</sequence>
<dbReference type="Proteomes" id="UP000243799">
    <property type="component" value="Unassembled WGS sequence"/>
</dbReference>
<comment type="catalytic activity">
    <reaction evidence="13 21">
        <text>L-glutamate + NH4(+) + ATP = L-glutamine + ADP + phosphate + H(+)</text>
        <dbReference type="Rhea" id="RHEA:16169"/>
        <dbReference type="ChEBI" id="CHEBI:15378"/>
        <dbReference type="ChEBI" id="CHEBI:28938"/>
        <dbReference type="ChEBI" id="CHEBI:29985"/>
        <dbReference type="ChEBI" id="CHEBI:30616"/>
        <dbReference type="ChEBI" id="CHEBI:43474"/>
        <dbReference type="ChEBI" id="CHEBI:58359"/>
        <dbReference type="ChEBI" id="CHEBI:456216"/>
        <dbReference type="EC" id="6.3.1.2"/>
    </reaction>
</comment>
<evidence type="ECO:0000256" key="5">
    <source>
        <dbReference type="ARBA" id="ARBA00021364"/>
    </source>
</evidence>
<keyword evidence="9 16" id="KW-0479">Metal-binding</keyword>
<dbReference type="RefSeq" id="WP_091678504.1">
    <property type="nucleotide sequence ID" value="NZ_FOKG01000028.1"/>
</dbReference>
<dbReference type="PROSITE" id="PS00180">
    <property type="entry name" value="GLNA_1"/>
    <property type="match status" value="1"/>
</dbReference>
<dbReference type="FunFam" id="3.30.590.10:FF:000001">
    <property type="entry name" value="Glutamine synthetase"/>
    <property type="match status" value="1"/>
</dbReference>
<organism evidence="24 25">
    <name type="scientific">Amycolatopsis marina</name>
    <dbReference type="NCBI Taxonomy" id="490629"/>
    <lineage>
        <taxon>Bacteria</taxon>
        <taxon>Bacillati</taxon>
        <taxon>Actinomycetota</taxon>
        <taxon>Actinomycetes</taxon>
        <taxon>Pseudonocardiales</taxon>
        <taxon>Pseudonocardiaceae</taxon>
        <taxon>Amycolatopsis</taxon>
    </lineage>
</organism>
<dbReference type="Pfam" id="PF00120">
    <property type="entry name" value="Gln-synt_C"/>
    <property type="match status" value="1"/>
</dbReference>
<dbReference type="GO" id="GO:0004356">
    <property type="term" value="F:glutamine synthetase activity"/>
    <property type="evidence" value="ECO:0007669"/>
    <property type="project" value="UniProtKB-EC"/>
</dbReference>
<dbReference type="InterPro" id="IPR004809">
    <property type="entry name" value="Gln_synth_I"/>
</dbReference>
<keyword evidence="8 21" id="KW-0436">Ligase</keyword>
<dbReference type="PANTHER" id="PTHR43407:SF1">
    <property type="entry name" value="LENGSIN"/>
    <property type="match status" value="1"/>
</dbReference>
<evidence type="ECO:0000313" key="24">
    <source>
        <dbReference type="EMBL" id="SFB61463.1"/>
    </source>
</evidence>
<evidence type="ECO:0000256" key="14">
    <source>
        <dbReference type="PIRSR" id="PIRSR604809-1"/>
    </source>
</evidence>
<accession>A0A1I1CM12</accession>
<dbReference type="PROSITE" id="PS00181">
    <property type="entry name" value="GLNA_ATP"/>
    <property type="match status" value="1"/>
</dbReference>
<evidence type="ECO:0000256" key="19">
    <source>
        <dbReference type="RuleBase" id="RU000384"/>
    </source>
</evidence>
<feature type="binding site" evidence="15">
    <location>
        <position position="343"/>
    </location>
    <ligand>
        <name>ATP</name>
        <dbReference type="ChEBI" id="CHEBI:30616"/>
    </ligand>
</feature>
<evidence type="ECO:0000256" key="8">
    <source>
        <dbReference type="ARBA" id="ARBA00022598"/>
    </source>
</evidence>
<dbReference type="PROSITE" id="PS51987">
    <property type="entry name" value="GS_CATALYTIC"/>
    <property type="match status" value="1"/>
</dbReference>
<evidence type="ECO:0000259" key="22">
    <source>
        <dbReference type="PROSITE" id="PS51986"/>
    </source>
</evidence>
<feature type="binding site" evidence="16">
    <location>
        <position position="223"/>
    </location>
    <ligand>
        <name>Mg(2+)</name>
        <dbReference type="ChEBI" id="CHEBI:18420"/>
        <label>1</label>
    </ligand>
</feature>